<accession>A0A5F1YXH3</accession>
<reference evidence="1" key="1">
    <citation type="journal article" date="2019" name="PLoS Negl. Trop. Dis.">
        <title>Revisiting the worldwide diversity of Leptospira species in the environment.</title>
        <authorList>
            <person name="Vincent A.T."/>
            <person name="Schiettekatte O."/>
            <person name="Bourhy P."/>
            <person name="Veyrier F.J."/>
            <person name="Picardeau M."/>
        </authorList>
    </citation>
    <scope>NUCLEOTIDE SEQUENCE [LARGE SCALE GENOMIC DNA]</scope>
    <source>
        <strain evidence="1">201800299</strain>
    </source>
</reference>
<evidence type="ECO:0000313" key="2">
    <source>
        <dbReference type="Proteomes" id="UP000298277"/>
    </source>
</evidence>
<organism evidence="1 2">
    <name type="scientific">Leptospira gomenensis</name>
    <dbReference type="NCBI Taxonomy" id="2484974"/>
    <lineage>
        <taxon>Bacteria</taxon>
        <taxon>Pseudomonadati</taxon>
        <taxon>Spirochaetota</taxon>
        <taxon>Spirochaetia</taxon>
        <taxon>Leptospirales</taxon>
        <taxon>Leptospiraceae</taxon>
        <taxon>Leptospira</taxon>
    </lineage>
</organism>
<comment type="caution">
    <text evidence="1">The sequence shown here is derived from an EMBL/GenBank/DDBJ whole genome shotgun (WGS) entry which is preliminary data.</text>
</comment>
<dbReference type="InterPro" id="IPR009278">
    <property type="entry name" value="Herpes_US9"/>
</dbReference>
<dbReference type="Pfam" id="PF06072">
    <property type="entry name" value="Herpes_US9"/>
    <property type="match status" value="1"/>
</dbReference>
<name>A0A5F1YXH3_9LEPT</name>
<proteinExistence type="predicted"/>
<protein>
    <submittedName>
        <fullName evidence="1">Uncharacterized protein</fullName>
    </submittedName>
</protein>
<dbReference type="GO" id="GO:0075733">
    <property type="term" value="P:intracellular transport of virus"/>
    <property type="evidence" value="ECO:0007669"/>
    <property type="project" value="InterPro"/>
</dbReference>
<dbReference type="AlphaFoldDB" id="A0A5F1YXH3"/>
<sequence>MRSDVQLIDSGETFIVDGKFGGRGRFFFRKKFYLLDGVHGNFLIRIGDVQHVLIDRHERALCERTVVGNFCVSMKSGRTAVRLDEKSENKK</sequence>
<evidence type="ECO:0000313" key="1">
    <source>
        <dbReference type="EMBL" id="TGK38402.1"/>
    </source>
</evidence>
<dbReference type="GO" id="GO:0043657">
    <property type="term" value="C:host cell"/>
    <property type="evidence" value="ECO:0007669"/>
    <property type="project" value="GOC"/>
</dbReference>
<dbReference type="Proteomes" id="UP000298277">
    <property type="component" value="Unassembled WGS sequence"/>
</dbReference>
<dbReference type="EMBL" id="RQFA01000010">
    <property type="protein sequence ID" value="TGK38402.1"/>
    <property type="molecule type" value="Genomic_DNA"/>
</dbReference>
<keyword evidence="2" id="KW-1185">Reference proteome</keyword>
<gene>
    <name evidence="1" type="ORF">EHQ17_01790</name>
</gene>